<dbReference type="InterPro" id="IPR024300">
    <property type="entry name" value="SipL_SPOCS_dom"/>
</dbReference>
<dbReference type="OrthoDB" id="2081488at2"/>
<accession>A1HPV4</accession>
<proteinExistence type="predicted"/>
<dbReference type="Pfam" id="PF12673">
    <property type="entry name" value="SipL"/>
    <property type="match status" value="1"/>
</dbReference>
<evidence type="ECO:0000259" key="2">
    <source>
        <dbReference type="PROSITE" id="PS51781"/>
    </source>
</evidence>
<comment type="caution">
    <text evidence="3">The sequence shown here is derived from an EMBL/GenBank/DDBJ whole genome shotgun (WGS) entry which is preliminary data.</text>
</comment>
<reference evidence="3 4" key="1">
    <citation type="submission" date="2007-01" db="EMBL/GenBank/DDBJ databases">
        <title>Annotation of the draft genome assembly of Thermosinus carboxydivorans Nor1.</title>
        <authorList>
            <consortium name="US DOE Joint Genome Institute (JGI-ORNL)"/>
            <person name="Larimer F."/>
            <person name="Land M."/>
            <person name="Hauser L."/>
        </authorList>
    </citation>
    <scope>NUCLEOTIDE SEQUENCE [LARGE SCALE GENOMIC DNA]</scope>
    <source>
        <strain evidence="3 4">Nor1</strain>
    </source>
</reference>
<gene>
    <name evidence="3" type="ORF">TcarDRAFT_1950</name>
</gene>
<dbReference type="Pfam" id="PF08239">
    <property type="entry name" value="SH3_3"/>
    <property type="match status" value="1"/>
</dbReference>
<feature type="domain" description="SH3b" evidence="2">
    <location>
        <begin position="232"/>
        <end position="295"/>
    </location>
</feature>
<dbReference type="Gene3D" id="2.30.30.40">
    <property type="entry name" value="SH3 Domains"/>
    <property type="match status" value="1"/>
</dbReference>
<dbReference type="EMBL" id="AAWL01000005">
    <property type="protein sequence ID" value="EAX48072.1"/>
    <property type="molecule type" value="Genomic_DNA"/>
</dbReference>
<dbReference type="InterPro" id="IPR003646">
    <property type="entry name" value="SH3-like_bac-type"/>
</dbReference>
<dbReference type="Proteomes" id="UP000005139">
    <property type="component" value="Unassembled WGS sequence"/>
</dbReference>
<keyword evidence="4" id="KW-1185">Reference proteome</keyword>
<sequence length="304" mass="32997">MDEKKTATRADANNECYCFEPGPEKIKVEQVLGAGMEQRVLDFTLTVPAQKPDIEQIVDVYVKDVDIDDVTVIRDKVIVRGDLEVKVMYVADLPNQPVHSFHKNNVRWTRDIVIEGAEPGMKCAADVSVEFVDYDFDEDEPREVDITIVLKVWARVTSTTEMDVYALNPIDMTGEVEYTTASQSNDDKVSASQWGDTVTASQTGGGEIEATAAGNIITGPMMPSAGMPPVSLMSGVVTGNNVNVRTGPGTNFPSITKVNKGTTVTIKDEAFGWYKVVLPDGTTTGWIASWLVSVNGMVTPAPKG</sequence>
<evidence type="ECO:0000256" key="1">
    <source>
        <dbReference type="SAM" id="MobiDB-lite"/>
    </source>
</evidence>
<dbReference type="RefSeq" id="WP_007289057.1">
    <property type="nucleotide sequence ID" value="NZ_AAWL01000005.1"/>
</dbReference>
<feature type="region of interest" description="Disordered" evidence="1">
    <location>
        <begin position="181"/>
        <end position="202"/>
    </location>
</feature>
<evidence type="ECO:0000313" key="3">
    <source>
        <dbReference type="EMBL" id="EAX48072.1"/>
    </source>
</evidence>
<dbReference type="AlphaFoldDB" id="A1HPV4"/>
<evidence type="ECO:0000313" key="4">
    <source>
        <dbReference type="Proteomes" id="UP000005139"/>
    </source>
</evidence>
<protein>
    <submittedName>
        <fullName evidence="3">SH3, type 3 domain protein</fullName>
    </submittedName>
</protein>
<dbReference type="SMART" id="SM00287">
    <property type="entry name" value="SH3b"/>
    <property type="match status" value="1"/>
</dbReference>
<organism evidence="3 4">
    <name type="scientific">Thermosinus carboxydivorans Nor1</name>
    <dbReference type="NCBI Taxonomy" id="401526"/>
    <lineage>
        <taxon>Bacteria</taxon>
        <taxon>Bacillati</taxon>
        <taxon>Bacillota</taxon>
        <taxon>Negativicutes</taxon>
        <taxon>Selenomonadales</taxon>
        <taxon>Sporomusaceae</taxon>
        <taxon>Thermosinus</taxon>
    </lineage>
</organism>
<dbReference type="eggNOG" id="COG3807">
    <property type="taxonomic scope" value="Bacteria"/>
</dbReference>
<reference evidence="3 4" key="2">
    <citation type="submission" date="2007-01" db="EMBL/GenBank/DDBJ databases">
        <title>Sequencing of the draft genome and assembly of Thermosinus carboxydivorans Nor1.</title>
        <authorList>
            <consortium name="US DOE Joint Genome Institute (JGI-PGF)"/>
            <person name="Copeland A."/>
            <person name="Lucas S."/>
            <person name="Lapidus A."/>
            <person name="Barry K."/>
            <person name="Glavina del Rio T."/>
            <person name="Dalin E."/>
            <person name="Tice H."/>
            <person name="Bruce D."/>
            <person name="Pitluck S."/>
            <person name="Richardson P."/>
        </authorList>
    </citation>
    <scope>NUCLEOTIDE SEQUENCE [LARGE SCALE GENOMIC DNA]</scope>
    <source>
        <strain evidence="3 4">Nor1</strain>
    </source>
</reference>
<name>A1HPV4_9FIRM</name>
<dbReference type="eggNOG" id="COG1388">
    <property type="taxonomic scope" value="Bacteria"/>
</dbReference>
<dbReference type="PROSITE" id="PS51781">
    <property type="entry name" value="SH3B"/>
    <property type="match status" value="1"/>
</dbReference>